<dbReference type="EMBL" id="CALNXI010006306">
    <property type="protein sequence ID" value="CAH3199004.1"/>
    <property type="molecule type" value="Genomic_DNA"/>
</dbReference>
<dbReference type="PANTHER" id="PTHR35170">
    <property type="entry name" value="PROTEIN DD3-3"/>
    <property type="match status" value="1"/>
</dbReference>
<dbReference type="InterPro" id="IPR053320">
    <property type="entry name" value="Protein_DD3-3_O-glyco"/>
</dbReference>
<comment type="caution">
    <text evidence="1">The sequence shown here is derived from an EMBL/GenBank/DDBJ whole genome shotgun (WGS) entry which is preliminary data.</text>
</comment>
<gene>
    <name evidence="1" type="ORF">PEVE_00037908</name>
</gene>
<evidence type="ECO:0000313" key="2">
    <source>
        <dbReference type="Proteomes" id="UP001159427"/>
    </source>
</evidence>
<sequence length="161" mass="18364">MCIMPTRSRGNQICPNDLSNSPAKKCVAKHITAESCQAVRGREWKKFITNFIEKNAENLTRCLGQGDIRLVKGVPYEPHKLSQGSDQEEQFVLLQKTPEVIFVPSTVVNHNGMNMEGKFSSFKWKVPFFPSNVTQRCVLRIRYNITSTDVPREFSAKDNEK</sequence>
<accession>A0ABN8T428</accession>
<dbReference type="Proteomes" id="UP001159427">
    <property type="component" value="Unassembled WGS sequence"/>
</dbReference>
<dbReference type="PANTHER" id="PTHR35170:SF2">
    <property type="entry name" value="PROTEIN DD3-3"/>
    <property type="match status" value="1"/>
</dbReference>
<reference evidence="1 2" key="1">
    <citation type="submission" date="2022-05" db="EMBL/GenBank/DDBJ databases">
        <authorList>
            <consortium name="Genoscope - CEA"/>
            <person name="William W."/>
        </authorList>
    </citation>
    <scope>NUCLEOTIDE SEQUENCE [LARGE SCALE GENOMIC DNA]</scope>
</reference>
<keyword evidence="2" id="KW-1185">Reference proteome</keyword>
<protein>
    <submittedName>
        <fullName evidence="1">Uncharacterized protein</fullName>
    </submittedName>
</protein>
<proteinExistence type="predicted"/>
<organism evidence="1 2">
    <name type="scientific">Porites evermanni</name>
    <dbReference type="NCBI Taxonomy" id="104178"/>
    <lineage>
        <taxon>Eukaryota</taxon>
        <taxon>Metazoa</taxon>
        <taxon>Cnidaria</taxon>
        <taxon>Anthozoa</taxon>
        <taxon>Hexacorallia</taxon>
        <taxon>Scleractinia</taxon>
        <taxon>Fungiina</taxon>
        <taxon>Poritidae</taxon>
        <taxon>Porites</taxon>
    </lineage>
</organism>
<evidence type="ECO:0000313" key="1">
    <source>
        <dbReference type="EMBL" id="CAH3199004.1"/>
    </source>
</evidence>
<name>A0ABN8T428_9CNID</name>